<evidence type="ECO:0008006" key="3">
    <source>
        <dbReference type="Google" id="ProtNLM"/>
    </source>
</evidence>
<evidence type="ECO:0000313" key="1">
    <source>
        <dbReference type="EMBL" id="MFD1805232.1"/>
    </source>
</evidence>
<sequence>MYIFKKSISIILACSVAGCLSLTDVEIGTLIEDEPGQFSKFRCENGYKGSIKYRNNGRVSIAFSDGKDNYVTYINKISTESGTLYVNDKRTLKWHEQSGTNIFTYPARDYSTTGKLLTTRCQKY</sequence>
<accession>A0ABW4NU77</accession>
<organism evidence="1 2">
    <name type="scientific">Pasteurella oralis</name>
    <dbReference type="NCBI Taxonomy" id="1071947"/>
    <lineage>
        <taxon>Bacteria</taxon>
        <taxon>Pseudomonadati</taxon>
        <taxon>Pseudomonadota</taxon>
        <taxon>Gammaproteobacteria</taxon>
        <taxon>Pasteurellales</taxon>
        <taxon>Pasteurellaceae</taxon>
        <taxon>Pasteurella</taxon>
    </lineage>
</organism>
<reference evidence="2" key="1">
    <citation type="journal article" date="2019" name="Int. J. Syst. Evol. Microbiol.">
        <title>The Global Catalogue of Microorganisms (GCM) 10K type strain sequencing project: providing services to taxonomists for standard genome sequencing and annotation.</title>
        <authorList>
            <consortium name="The Broad Institute Genomics Platform"/>
            <consortium name="The Broad Institute Genome Sequencing Center for Infectious Disease"/>
            <person name="Wu L."/>
            <person name="Ma J."/>
        </authorList>
    </citation>
    <scope>NUCLEOTIDE SEQUENCE [LARGE SCALE GENOMIC DNA]</scope>
    <source>
        <strain evidence="2">CCM 7950</strain>
    </source>
</reference>
<dbReference type="Proteomes" id="UP001597420">
    <property type="component" value="Unassembled WGS sequence"/>
</dbReference>
<evidence type="ECO:0000313" key="2">
    <source>
        <dbReference type="Proteomes" id="UP001597420"/>
    </source>
</evidence>
<comment type="caution">
    <text evidence="1">The sequence shown here is derived from an EMBL/GenBank/DDBJ whole genome shotgun (WGS) entry which is preliminary data.</text>
</comment>
<protein>
    <recommendedName>
        <fullName evidence="3">C-type lysozyme inhibitor domain-containing protein</fullName>
    </recommendedName>
</protein>
<dbReference type="EMBL" id="JBHUFP010000004">
    <property type="protein sequence ID" value="MFD1805232.1"/>
    <property type="molecule type" value="Genomic_DNA"/>
</dbReference>
<dbReference type="RefSeq" id="WP_101774485.1">
    <property type="nucleotide sequence ID" value="NZ_JAUNLA010000027.1"/>
</dbReference>
<name>A0ABW4NU77_9PAST</name>
<gene>
    <name evidence="1" type="ORF">ACFSAV_02375</name>
</gene>
<dbReference type="PROSITE" id="PS51257">
    <property type="entry name" value="PROKAR_LIPOPROTEIN"/>
    <property type="match status" value="1"/>
</dbReference>
<keyword evidence="2" id="KW-1185">Reference proteome</keyword>
<proteinExistence type="predicted"/>